<evidence type="ECO:0000313" key="1">
    <source>
        <dbReference type="EMBL" id="MPN59852.1"/>
    </source>
</evidence>
<comment type="caution">
    <text evidence="1">The sequence shown here is derived from an EMBL/GenBank/DDBJ whole genome shotgun (WGS) entry which is preliminary data.</text>
</comment>
<dbReference type="AlphaFoldDB" id="A0A645J9S2"/>
<gene>
    <name evidence="1" type="ORF">SDC9_207574</name>
</gene>
<accession>A0A645J9S2</accession>
<protein>
    <submittedName>
        <fullName evidence="1">Uncharacterized protein</fullName>
    </submittedName>
</protein>
<sequence length="70" mass="7753">MILQIVKAYLISSAFKQCVLDNKVVNTRLATLTAQLGIIGNGNSLVINENTSDRFLKLDHKIRNDLLLLG</sequence>
<name>A0A645J9S2_9ZZZZ</name>
<proteinExistence type="predicted"/>
<dbReference type="EMBL" id="VSSQ01134353">
    <property type="protein sequence ID" value="MPN59852.1"/>
    <property type="molecule type" value="Genomic_DNA"/>
</dbReference>
<organism evidence="1">
    <name type="scientific">bioreactor metagenome</name>
    <dbReference type="NCBI Taxonomy" id="1076179"/>
    <lineage>
        <taxon>unclassified sequences</taxon>
        <taxon>metagenomes</taxon>
        <taxon>ecological metagenomes</taxon>
    </lineage>
</organism>
<reference evidence="1" key="1">
    <citation type="submission" date="2019-08" db="EMBL/GenBank/DDBJ databases">
        <authorList>
            <person name="Kucharzyk K."/>
            <person name="Murdoch R.W."/>
            <person name="Higgins S."/>
            <person name="Loffler F."/>
        </authorList>
    </citation>
    <scope>NUCLEOTIDE SEQUENCE</scope>
</reference>